<dbReference type="PANTHER" id="PTHR37018">
    <property type="entry name" value="CULTURE SPECIFIC PROTEIN, PUTATIVE (AFU_ORTHOLOGUE AFUA_2G00130)-RELATED"/>
    <property type="match status" value="1"/>
</dbReference>
<dbReference type="OrthoDB" id="5946236at2759"/>
<reference evidence="3" key="2">
    <citation type="journal article" date="2023" name="IMA Fungus">
        <title>Comparative genomic study of the Penicillium genus elucidates a diverse pangenome and 15 lateral gene transfer events.</title>
        <authorList>
            <person name="Petersen C."/>
            <person name="Sorensen T."/>
            <person name="Nielsen M.R."/>
            <person name="Sondergaard T.E."/>
            <person name="Sorensen J.L."/>
            <person name="Fitzpatrick D.A."/>
            <person name="Frisvad J.C."/>
            <person name="Nielsen K.L."/>
        </authorList>
    </citation>
    <scope>NUCLEOTIDE SEQUENCE</scope>
    <source>
        <strain evidence="3">IBT 29495</strain>
    </source>
</reference>
<reference evidence="3" key="1">
    <citation type="submission" date="2022-12" db="EMBL/GenBank/DDBJ databases">
        <authorList>
            <person name="Petersen C."/>
        </authorList>
    </citation>
    <scope>NUCLEOTIDE SEQUENCE</scope>
    <source>
        <strain evidence="3">IBT 29495</strain>
    </source>
</reference>
<dbReference type="InterPro" id="IPR003806">
    <property type="entry name" value="ATP-grasp_PylC-type"/>
</dbReference>
<evidence type="ECO:0000256" key="1">
    <source>
        <dbReference type="PROSITE-ProRule" id="PRU00409"/>
    </source>
</evidence>
<dbReference type="EMBL" id="JAPWDS010000002">
    <property type="protein sequence ID" value="KAJ5513891.1"/>
    <property type="molecule type" value="Genomic_DNA"/>
</dbReference>
<evidence type="ECO:0000313" key="3">
    <source>
        <dbReference type="EMBL" id="KAJ5513891.1"/>
    </source>
</evidence>
<comment type="caution">
    <text evidence="3">The sequence shown here is derived from an EMBL/GenBank/DDBJ whole genome shotgun (WGS) entry which is preliminary data.</text>
</comment>
<dbReference type="PROSITE" id="PS50975">
    <property type="entry name" value="ATP_GRASP"/>
    <property type="match status" value="1"/>
</dbReference>
<organism evidence="3 4">
    <name type="scientific">Penicillium fimorum</name>
    <dbReference type="NCBI Taxonomy" id="1882269"/>
    <lineage>
        <taxon>Eukaryota</taxon>
        <taxon>Fungi</taxon>
        <taxon>Dikarya</taxon>
        <taxon>Ascomycota</taxon>
        <taxon>Pezizomycotina</taxon>
        <taxon>Eurotiomycetes</taxon>
        <taxon>Eurotiomycetidae</taxon>
        <taxon>Eurotiales</taxon>
        <taxon>Aspergillaceae</taxon>
        <taxon>Penicillium</taxon>
    </lineage>
</organism>
<keyword evidence="1" id="KW-0067">ATP-binding</keyword>
<evidence type="ECO:0000259" key="2">
    <source>
        <dbReference type="PROSITE" id="PS50975"/>
    </source>
</evidence>
<dbReference type="SUPFAM" id="SSF56059">
    <property type="entry name" value="Glutathione synthetase ATP-binding domain-like"/>
    <property type="match status" value="1"/>
</dbReference>
<keyword evidence="1" id="KW-0547">Nucleotide-binding</keyword>
<dbReference type="Gene3D" id="3.30.470.20">
    <property type="entry name" value="ATP-grasp fold, B domain"/>
    <property type="match status" value="1"/>
</dbReference>
<dbReference type="PANTHER" id="PTHR37018:SF1">
    <property type="entry name" value="CULTURE SPECIFIC PROTEIN, PUTATIVE (AFU_ORTHOLOGUE AFUA_2G00130)-RELATED"/>
    <property type="match status" value="1"/>
</dbReference>
<sequence length="462" mass="51578">MGPAVPITLDYTLRDLYSEDNEGDINTVLIYYPLPVGYNHKGSSTKFTYGYSLQDDDEETISSFKTAGNMVPQRYAFSAGQMPLVIPDFDSKTNRQEANHKTIQIIDKLPAHHVDIRRTFAQLIPDQQPNFTFVNSPESIYLDAGAQIAVCFPTDCLSHLPHLIHPEIHYEILSKRGLALSGLTIPPSQVIDTCLIDSGDPIILKREIARIVDLIGQHQLPFMIKLPQSVSGMGIYAITTETERDRVKNVLTAQLQPMLQQLNRSNHHLYPCSLVLQDFIIGPVVALSLFVTKKGQARFVACCEQLFDEQEHWIGGSISYQEQTGLCESFAAIMEEVAAFLHSKGYHGPAGVDIVTDEFSGEQFVIDLNVRVTGTFHLGLLRGHFCQRGLFKAAMTTVDFSYSRDEFEKRFADEVHNGSLIVSGWVHSESSCLSHAAITVGARDSYELEEFLERIRAAGLHT</sequence>
<evidence type="ECO:0000313" key="4">
    <source>
        <dbReference type="Proteomes" id="UP001149954"/>
    </source>
</evidence>
<keyword evidence="4" id="KW-1185">Reference proteome</keyword>
<feature type="domain" description="ATP-grasp" evidence="2">
    <location>
        <begin position="175"/>
        <end position="399"/>
    </location>
</feature>
<dbReference type="GO" id="GO:0005524">
    <property type="term" value="F:ATP binding"/>
    <property type="evidence" value="ECO:0007669"/>
    <property type="project" value="UniProtKB-UniRule"/>
</dbReference>
<dbReference type="Proteomes" id="UP001149954">
    <property type="component" value="Unassembled WGS sequence"/>
</dbReference>
<dbReference type="AlphaFoldDB" id="A0A9X0C9F9"/>
<dbReference type="InterPro" id="IPR053269">
    <property type="entry name" value="Asp-Met_ligase"/>
</dbReference>
<dbReference type="InterPro" id="IPR011761">
    <property type="entry name" value="ATP-grasp"/>
</dbReference>
<protein>
    <recommendedName>
        <fullName evidence="2">ATP-grasp domain-containing protein</fullName>
    </recommendedName>
</protein>
<proteinExistence type="predicted"/>
<gene>
    <name evidence="3" type="ORF">N7463_003443</name>
</gene>
<name>A0A9X0C9F9_9EURO</name>
<accession>A0A9X0C9F9</accession>
<dbReference type="Pfam" id="PF02655">
    <property type="entry name" value="ATP-grasp_3"/>
    <property type="match status" value="1"/>
</dbReference>
<dbReference type="GO" id="GO:0046872">
    <property type="term" value="F:metal ion binding"/>
    <property type="evidence" value="ECO:0007669"/>
    <property type="project" value="InterPro"/>
</dbReference>